<evidence type="ECO:0000313" key="9">
    <source>
        <dbReference type="EMBL" id="QGG49077.1"/>
    </source>
</evidence>
<feature type="transmembrane region" description="Helical" evidence="7">
    <location>
        <begin position="59"/>
        <end position="80"/>
    </location>
</feature>
<dbReference type="Proteomes" id="UP000366051">
    <property type="component" value="Chromosome"/>
</dbReference>
<dbReference type="AlphaFoldDB" id="A0A5Q2N2N2"/>
<evidence type="ECO:0000256" key="4">
    <source>
        <dbReference type="ARBA" id="ARBA00022692"/>
    </source>
</evidence>
<feature type="domain" description="YetF C-terminal" evidence="8">
    <location>
        <begin position="83"/>
        <end position="193"/>
    </location>
</feature>
<comment type="subcellular location">
    <subcellularLocation>
        <location evidence="1">Cell membrane</location>
        <topology evidence="1">Multi-pass membrane protein</topology>
    </subcellularLocation>
</comment>
<evidence type="ECO:0000256" key="6">
    <source>
        <dbReference type="ARBA" id="ARBA00023136"/>
    </source>
</evidence>
<keyword evidence="6 7" id="KW-0472">Membrane</keyword>
<keyword evidence="5 7" id="KW-1133">Transmembrane helix</keyword>
<evidence type="ECO:0000256" key="1">
    <source>
        <dbReference type="ARBA" id="ARBA00004651"/>
    </source>
</evidence>
<keyword evidence="3" id="KW-1003">Cell membrane</keyword>
<keyword evidence="10" id="KW-1185">Reference proteome</keyword>
<evidence type="ECO:0000256" key="5">
    <source>
        <dbReference type="ARBA" id="ARBA00022989"/>
    </source>
</evidence>
<keyword evidence="4 7" id="KW-0812">Transmembrane</keyword>
<evidence type="ECO:0000256" key="3">
    <source>
        <dbReference type="ARBA" id="ARBA00022475"/>
    </source>
</evidence>
<dbReference type="InterPro" id="IPR007353">
    <property type="entry name" value="DUF421"/>
</dbReference>
<evidence type="ECO:0000313" key="10">
    <source>
        <dbReference type="Proteomes" id="UP000366051"/>
    </source>
</evidence>
<comment type="similarity">
    <text evidence="2">Belongs to the UPF0702 family.</text>
</comment>
<evidence type="ECO:0000259" key="8">
    <source>
        <dbReference type="Pfam" id="PF04239"/>
    </source>
</evidence>
<dbReference type="InterPro" id="IPR023090">
    <property type="entry name" value="UPF0702_alpha/beta_dom_sf"/>
</dbReference>
<accession>A0A5Q2N2N2</accession>
<gene>
    <name evidence="9" type="ORF">FTV88_3002</name>
</gene>
<dbReference type="GO" id="GO:0005886">
    <property type="term" value="C:plasma membrane"/>
    <property type="evidence" value="ECO:0007669"/>
    <property type="project" value="UniProtKB-SubCell"/>
</dbReference>
<dbReference type="KEGG" id="hcv:FTV88_3002"/>
<dbReference type="Gene3D" id="3.30.240.20">
    <property type="entry name" value="bsu07140 like domains"/>
    <property type="match status" value="1"/>
</dbReference>
<dbReference type="PANTHER" id="PTHR34582">
    <property type="entry name" value="UPF0702 TRANSMEMBRANE PROTEIN YCAP"/>
    <property type="match status" value="1"/>
</dbReference>
<name>A0A5Q2N2N2_9FIRM</name>
<sequence length="214" mass="24219">MVQEVIVIISRTLLIYMAVLLIMRIMGKREIGQLSPVDLVVAIMIAELAAIPMEDMETPIYHALVPMFVLMFAEIGFSLLQLRSPKMRSWLTGTATVIIRDGKIQEEAMRRSRYNLDDLLSQLRDRGTPNVQDVEFAVLETSGTLSIIPKSQKRPLTPADMGISTKYEGLPVPIILDGKVEHHNLQEHNLDESCSKMNWPIMVLQGRKMYFLPA</sequence>
<evidence type="ECO:0000256" key="7">
    <source>
        <dbReference type="SAM" id="Phobius"/>
    </source>
</evidence>
<dbReference type="PANTHER" id="PTHR34582:SF6">
    <property type="entry name" value="UPF0702 TRANSMEMBRANE PROTEIN YCAP"/>
    <property type="match status" value="1"/>
</dbReference>
<organism evidence="9 10">
    <name type="scientific">Heliorestis convoluta</name>
    <dbReference type="NCBI Taxonomy" id="356322"/>
    <lineage>
        <taxon>Bacteria</taxon>
        <taxon>Bacillati</taxon>
        <taxon>Bacillota</taxon>
        <taxon>Clostridia</taxon>
        <taxon>Eubacteriales</taxon>
        <taxon>Heliobacteriaceae</taxon>
        <taxon>Heliorestis</taxon>
    </lineage>
</organism>
<dbReference type="EMBL" id="CP045875">
    <property type="protein sequence ID" value="QGG49077.1"/>
    <property type="molecule type" value="Genomic_DNA"/>
</dbReference>
<feature type="transmembrane region" description="Helical" evidence="7">
    <location>
        <begin position="6"/>
        <end position="23"/>
    </location>
</feature>
<evidence type="ECO:0000256" key="2">
    <source>
        <dbReference type="ARBA" id="ARBA00006448"/>
    </source>
</evidence>
<protein>
    <recommendedName>
        <fullName evidence="8">YetF C-terminal domain-containing protein</fullName>
    </recommendedName>
</protein>
<proteinExistence type="inferred from homology"/>
<dbReference type="Pfam" id="PF04239">
    <property type="entry name" value="DUF421"/>
    <property type="match status" value="1"/>
</dbReference>
<reference evidence="10" key="1">
    <citation type="submission" date="2019-11" db="EMBL/GenBank/DDBJ databases">
        <title>Genome sequence of Heliorestis convoluta strain HH, an alkaliphilic and minimalistic phototrophic bacterium from a soda lake in Egypt.</title>
        <authorList>
            <person name="Dewey E.D."/>
            <person name="Stokes L.M."/>
            <person name="Burchell B.M."/>
            <person name="Shaffer K.N."/>
            <person name="Huntington A.M."/>
            <person name="Baker J.M."/>
            <person name="Nadendla S."/>
            <person name="Giglio M.G."/>
            <person name="Touchman J.W."/>
            <person name="Blankenship R.E."/>
            <person name="Madigan M.T."/>
            <person name="Sattley W.M."/>
        </authorList>
    </citation>
    <scope>NUCLEOTIDE SEQUENCE [LARGE SCALE GENOMIC DNA]</scope>
    <source>
        <strain evidence="10">HH</strain>
    </source>
</reference>